<reference evidence="1" key="1">
    <citation type="journal article" date="2023" name="G3 (Bethesda)">
        <title>A reference genome for the long-term kleptoplast-retaining sea slug Elysia crispata morphotype clarki.</title>
        <authorList>
            <person name="Eastman K.E."/>
            <person name="Pendleton A.L."/>
            <person name="Shaikh M.A."/>
            <person name="Suttiyut T."/>
            <person name="Ogas R."/>
            <person name="Tomko P."/>
            <person name="Gavelis G."/>
            <person name="Widhalm J.R."/>
            <person name="Wisecaver J.H."/>
        </authorList>
    </citation>
    <scope>NUCLEOTIDE SEQUENCE</scope>
    <source>
        <strain evidence="1">ECLA1</strain>
    </source>
</reference>
<sequence length="121" mass="13394">MSTILSSSSLTFHDMVDTDHKLVRGGKGGNKAGNISMLEPAQVFIFKSDQLMLVRSFYLDPANSQFYNVLSSSSSTFHDIVDPHHKPVEGGQQHWSVQSPLDQDGLASLPFIVPNQLIHRD</sequence>
<dbReference type="Proteomes" id="UP001283361">
    <property type="component" value="Unassembled WGS sequence"/>
</dbReference>
<evidence type="ECO:0000313" key="1">
    <source>
        <dbReference type="EMBL" id="KAK3704565.1"/>
    </source>
</evidence>
<comment type="caution">
    <text evidence="1">The sequence shown here is derived from an EMBL/GenBank/DDBJ whole genome shotgun (WGS) entry which is preliminary data.</text>
</comment>
<name>A0AAE1CKF5_9GAST</name>
<gene>
    <name evidence="1" type="ORF">RRG08_033607</name>
</gene>
<evidence type="ECO:0000313" key="2">
    <source>
        <dbReference type="Proteomes" id="UP001283361"/>
    </source>
</evidence>
<proteinExistence type="predicted"/>
<dbReference type="EMBL" id="JAWDGP010007794">
    <property type="protein sequence ID" value="KAK3704565.1"/>
    <property type="molecule type" value="Genomic_DNA"/>
</dbReference>
<accession>A0AAE1CKF5</accession>
<dbReference type="AlphaFoldDB" id="A0AAE1CKF5"/>
<organism evidence="1 2">
    <name type="scientific">Elysia crispata</name>
    <name type="common">lettuce slug</name>
    <dbReference type="NCBI Taxonomy" id="231223"/>
    <lineage>
        <taxon>Eukaryota</taxon>
        <taxon>Metazoa</taxon>
        <taxon>Spiralia</taxon>
        <taxon>Lophotrochozoa</taxon>
        <taxon>Mollusca</taxon>
        <taxon>Gastropoda</taxon>
        <taxon>Heterobranchia</taxon>
        <taxon>Euthyneura</taxon>
        <taxon>Panpulmonata</taxon>
        <taxon>Sacoglossa</taxon>
        <taxon>Placobranchoidea</taxon>
        <taxon>Plakobranchidae</taxon>
        <taxon>Elysia</taxon>
    </lineage>
</organism>
<keyword evidence="2" id="KW-1185">Reference proteome</keyword>
<protein>
    <submittedName>
        <fullName evidence="1">Uncharacterized protein</fullName>
    </submittedName>
</protein>